<dbReference type="PANTHER" id="PTHR16861">
    <property type="entry name" value="GLYCOPROTEIN 38"/>
    <property type="match status" value="1"/>
</dbReference>
<feature type="region of interest" description="Disordered" evidence="1">
    <location>
        <begin position="535"/>
        <end position="574"/>
    </location>
</feature>
<gene>
    <name evidence="3" type="ORF">B0T16DRAFT_459846</name>
</gene>
<dbReference type="PANTHER" id="PTHR16861:SF4">
    <property type="entry name" value="SH3 DOMAIN PROTEIN (AFU_ORTHOLOGUE AFUA_1G13610)"/>
    <property type="match status" value="1"/>
</dbReference>
<comment type="caution">
    <text evidence="3">The sequence shown here is derived from an EMBL/GenBank/DDBJ whole genome shotgun (WGS) entry which is preliminary data.</text>
</comment>
<proteinExistence type="predicted"/>
<evidence type="ECO:0000313" key="4">
    <source>
        <dbReference type="Proteomes" id="UP001174936"/>
    </source>
</evidence>
<feature type="transmembrane region" description="Helical" evidence="2">
    <location>
        <begin position="502"/>
        <end position="525"/>
    </location>
</feature>
<dbReference type="Proteomes" id="UP001174936">
    <property type="component" value="Unassembled WGS sequence"/>
</dbReference>
<name>A0AA39Y0X9_9PEZI</name>
<evidence type="ECO:0000313" key="3">
    <source>
        <dbReference type="EMBL" id="KAK0643734.1"/>
    </source>
</evidence>
<feature type="region of interest" description="Disordered" evidence="1">
    <location>
        <begin position="473"/>
        <end position="494"/>
    </location>
</feature>
<keyword evidence="4" id="KW-1185">Reference proteome</keyword>
<feature type="compositionally biased region" description="Basic and acidic residues" evidence="1">
    <location>
        <begin position="555"/>
        <end position="564"/>
    </location>
</feature>
<evidence type="ECO:0000256" key="1">
    <source>
        <dbReference type="SAM" id="MobiDB-lite"/>
    </source>
</evidence>
<reference evidence="3" key="1">
    <citation type="submission" date="2023-06" db="EMBL/GenBank/DDBJ databases">
        <title>Genome-scale phylogeny and comparative genomics of the fungal order Sordariales.</title>
        <authorList>
            <consortium name="Lawrence Berkeley National Laboratory"/>
            <person name="Hensen N."/>
            <person name="Bonometti L."/>
            <person name="Westerberg I."/>
            <person name="Brannstrom I.O."/>
            <person name="Guillou S."/>
            <person name="Cros-Aarteil S."/>
            <person name="Calhoun S."/>
            <person name="Haridas S."/>
            <person name="Kuo A."/>
            <person name="Mondo S."/>
            <person name="Pangilinan J."/>
            <person name="Riley R."/>
            <person name="Labutti K."/>
            <person name="Andreopoulos B."/>
            <person name="Lipzen A."/>
            <person name="Chen C."/>
            <person name="Yanf M."/>
            <person name="Daum C."/>
            <person name="Ng V."/>
            <person name="Clum A."/>
            <person name="Steindorff A."/>
            <person name="Ohm R."/>
            <person name="Martin F."/>
            <person name="Silar P."/>
            <person name="Natvig D."/>
            <person name="Lalanne C."/>
            <person name="Gautier V."/>
            <person name="Ament-Velasquez S.L."/>
            <person name="Kruys A."/>
            <person name="Hutchinson M.I."/>
            <person name="Powell A.J."/>
            <person name="Barry K."/>
            <person name="Miller A.N."/>
            <person name="Grigoriev I.V."/>
            <person name="Debuchy R."/>
            <person name="Gladieux P."/>
            <person name="Thoren M.H."/>
            <person name="Johannesson H."/>
        </authorList>
    </citation>
    <scope>NUCLEOTIDE SEQUENCE</scope>
    <source>
        <strain evidence="3">SMH2532-1</strain>
    </source>
</reference>
<sequence length="574" mass="62582">MLSTCPVEIAELILDDLCRHHRNGVKEYYPYWYDDKPDDGPAPIELEAITCLTALAHLRQTSKRLCHLATWRLFHTLPAVTTGRKWWMVARTLLERPDLSRLVKHMSLGHKLSFPSSIPGKVTAYYQKQVATVVPYDTKWDRDLERQDPDIMNWGFAVDEEGILTLDDLADKPDEENNAPLAILVSLCPDLEALEFIARNTAMPFNFCQPGSLASLRSIYACWEGWETGYDIATLRLLLLAAPNLELLYFRGPRSCSRLADSMTPVKLEKVTVVQVAMGSLDRPSLVALLRLCPNMQSLRYSSTTSINPDQFTPVDGANAITIYGNPNLKHFELEVTDWCDFEEFQDDDLLEAKSILEKQGINHAKYTCNSNRVWIWEATRVCRLAISSGQTWPAVNEISTNGAGETVIGTVNSESYTAEDALRAINAYGIIMKYKKADFGFNGTLPPEPARIITATALLLIKLALAQTSSSSTVATSTTNTPTQSNSANSSANGPGLSSGAIAGIAIGAVAGVGLFVALGWIVFIMGKRRGANNAVNPEATPVPEAVGGPSAEARVKSWDARDSAGTGPGGGG</sequence>
<keyword evidence="2" id="KW-1133">Transmembrane helix</keyword>
<accession>A0AA39Y0X9</accession>
<evidence type="ECO:0000256" key="2">
    <source>
        <dbReference type="SAM" id="Phobius"/>
    </source>
</evidence>
<organism evidence="3 4">
    <name type="scientific">Cercophora newfieldiana</name>
    <dbReference type="NCBI Taxonomy" id="92897"/>
    <lineage>
        <taxon>Eukaryota</taxon>
        <taxon>Fungi</taxon>
        <taxon>Dikarya</taxon>
        <taxon>Ascomycota</taxon>
        <taxon>Pezizomycotina</taxon>
        <taxon>Sordariomycetes</taxon>
        <taxon>Sordariomycetidae</taxon>
        <taxon>Sordariales</taxon>
        <taxon>Lasiosphaeriaceae</taxon>
        <taxon>Cercophora</taxon>
    </lineage>
</organism>
<dbReference type="EMBL" id="JAULSV010000005">
    <property type="protein sequence ID" value="KAK0643734.1"/>
    <property type="molecule type" value="Genomic_DNA"/>
</dbReference>
<keyword evidence="2" id="KW-0812">Transmembrane</keyword>
<dbReference type="AlphaFoldDB" id="A0AA39Y0X9"/>
<protein>
    <submittedName>
        <fullName evidence="3">Uncharacterized protein</fullName>
    </submittedName>
</protein>
<keyword evidence="2" id="KW-0472">Membrane</keyword>